<keyword evidence="5" id="KW-0804">Transcription</keyword>
<dbReference type="Pfam" id="PF00158">
    <property type="entry name" value="Sigma54_activat"/>
    <property type="match status" value="1"/>
</dbReference>
<dbReference type="SUPFAM" id="SSF52540">
    <property type="entry name" value="P-loop containing nucleoside triphosphate hydrolases"/>
    <property type="match status" value="1"/>
</dbReference>
<dbReference type="PROSITE" id="PS00676">
    <property type="entry name" value="SIGMA54_INTERACT_2"/>
    <property type="match status" value="1"/>
</dbReference>
<keyword evidence="3" id="KW-0805">Transcription regulation</keyword>
<dbReference type="Gene3D" id="3.30.450.20">
    <property type="entry name" value="PAS domain"/>
    <property type="match status" value="1"/>
</dbReference>
<dbReference type="STRING" id="1888891.DSOL_4345"/>
<evidence type="ECO:0000256" key="2">
    <source>
        <dbReference type="ARBA" id="ARBA00022840"/>
    </source>
</evidence>
<dbReference type="SUPFAM" id="SSF55785">
    <property type="entry name" value="PYP-like sensor domain (PAS domain)"/>
    <property type="match status" value="1"/>
</dbReference>
<dbReference type="Pfam" id="PF25601">
    <property type="entry name" value="AAA_lid_14"/>
    <property type="match status" value="1"/>
</dbReference>
<feature type="domain" description="Sigma-54 factor interaction" evidence="6">
    <location>
        <begin position="362"/>
        <end position="592"/>
    </location>
</feature>
<sequence>MFVKEKFVLKNNQEIEFKKQVFYATLQDSWNNFIEGKSVNTGEVRQIILDSWHNSVKNGISPFQKKVNRVLTEKEIIYNENLNRDLIDVSLPVMENLYKFVAGSGFTVTLIDNKGIILKIVGDQEVVNSISKGNFIIGADWSEESAGTNAIGLAIKLDQPIQVISYEHFCICSHNSTCSAAPIHDTEGNIIGILDMTGDFEKAHSHTLGMVVAAVHGIDNQLESKYAWAKYNLANSYMNAIVESISQGMMAVNELGVITHINNYAIKVLQDNRDEIIGRDIKTYLKSSYFKENKKDLLGLTDQEVDIITNGKIKKAIISSRKIEGLPSGMKGTVIVFNEINRTRKLVQRMSGLEAKLTFNDILGKNEKFLSTVKLAKNASHSLSNILLLGESGTGKDVFAQAIHNASQSSNGPFVAINCGAIPRELINSELFGYVDGAFTGAKRGGNPGKFEMADGGTIFLDEIGEMPLELQTILLRVIENKSIMRIGGHDSIPVNVRVIAATNRDLIKEVDQGNFRRDLYYRLNVISINLLPLREHKDDIPLLCEHFIQKMNHLLGKDVNEIEDAVQQYFNAYDWPGNIRELYNILERSMNIAECSRLLVSFLPNEFTALQKVQNSVSHKSFDDLEKELISSLMTEHAGNITKVSNKLGIARTTLYRKLDKYNLNHY</sequence>
<dbReference type="Pfam" id="PF02954">
    <property type="entry name" value="HTH_8"/>
    <property type="match status" value="1"/>
</dbReference>
<feature type="domain" description="PAS" evidence="7">
    <location>
        <begin position="234"/>
        <end position="279"/>
    </location>
</feature>
<dbReference type="GO" id="GO:0043565">
    <property type="term" value="F:sequence-specific DNA binding"/>
    <property type="evidence" value="ECO:0007669"/>
    <property type="project" value="InterPro"/>
</dbReference>
<dbReference type="InterPro" id="IPR058031">
    <property type="entry name" value="AAA_lid_NorR"/>
</dbReference>
<dbReference type="Gene3D" id="3.30.450.40">
    <property type="match status" value="1"/>
</dbReference>
<dbReference type="PROSITE" id="PS00675">
    <property type="entry name" value="SIGMA54_INTERACT_1"/>
    <property type="match status" value="1"/>
</dbReference>
<comment type="caution">
    <text evidence="8">The sequence shown here is derived from an EMBL/GenBank/DDBJ whole genome shotgun (WGS) entry which is preliminary data.</text>
</comment>
<evidence type="ECO:0000313" key="8">
    <source>
        <dbReference type="EMBL" id="OLN27888.1"/>
    </source>
</evidence>
<dbReference type="InterPro" id="IPR025943">
    <property type="entry name" value="Sigma_54_int_dom_ATP-bd_2"/>
</dbReference>
<keyword evidence="4" id="KW-0238">DNA-binding</keyword>
<dbReference type="Gene3D" id="3.40.50.300">
    <property type="entry name" value="P-loop containing nucleotide triphosphate hydrolases"/>
    <property type="match status" value="1"/>
</dbReference>
<dbReference type="InterPro" id="IPR025662">
    <property type="entry name" value="Sigma_54_int_dom_ATP-bd_1"/>
</dbReference>
<name>A0A1Q8QKV6_9FIRM</name>
<gene>
    <name evidence="8" type="ORF">DSOL_4345</name>
</gene>
<dbReference type="InterPro" id="IPR002078">
    <property type="entry name" value="Sigma_54_int"/>
</dbReference>
<evidence type="ECO:0000259" key="7">
    <source>
        <dbReference type="PROSITE" id="PS50112"/>
    </source>
</evidence>
<dbReference type="Gene3D" id="1.10.10.60">
    <property type="entry name" value="Homeodomain-like"/>
    <property type="match status" value="1"/>
</dbReference>
<dbReference type="InterPro" id="IPR009057">
    <property type="entry name" value="Homeodomain-like_sf"/>
</dbReference>
<dbReference type="PROSITE" id="PS00688">
    <property type="entry name" value="SIGMA54_INTERACT_3"/>
    <property type="match status" value="1"/>
</dbReference>
<dbReference type="InterPro" id="IPR029016">
    <property type="entry name" value="GAF-like_dom_sf"/>
</dbReference>
<accession>A0A1Q8QKV6</accession>
<protein>
    <submittedName>
        <fullName evidence="8">Transcriptional activator of acetoin dehydrogenase operon AcoR</fullName>
    </submittedName>
</protein>
<keyword evidence="1" id="KW-0547">Nucleotide-binding</keyword>
<evidence type="ECO:0000259" key="6">
    <source>
        <dbReference type="PROSITE" id="PS50045"/>
    </source>
</evidence>
<dbReference type="InterPro" id="IPR002197">
    <property type="entry name" value="HTH_Fis"/>
</dbReference>
<dbReference type="InterPro" id="IPR013767">
    <property type="entry name" value="PAS_fold"/>
</dbReference>
<keyword evidence="2" id="KW-0067">ATP-binding</keyword>
<dbReference type="InterPro" id="IPR035965">
    <property type="entry name" value="PAS-like_dom_sf"/>
</dbReference>
<keyword evidence="9" id="KW-1185">Reference proteome</keyword>
<evidence type="ECO:0000313" key="9">
    <source>
        <dbReference type="Proteomes" id="UP000186102"/>
    </source>
</evidence>
<dbReference type="InterPro" id="IPR000014">
    <property type="entry name" value="PAS"/>
</dbReference>
<evidence type="ECO:0000256" key="3">
    <source>
        <dbReference type="ARBA" id="ARBA00023015"/>
    </source>
</evidence>
<organism evidence="8 9">
    <name type="scientific">Desulfosporosinus metallidurans</name>
    <dbReference type="NCBI Taxonomy" id="1888891"/>
    <lineage>
        <taxon>Bacteria</taxon>
        <taxon>Bacillati</taxon>
        <taxon>Bacillota</taxon>
        <taxon>Clostridia</taxon>
        <taxon>Eubacteriales</taxon>
        <taxon>Desulfitobacteriaceae</taxon>
        <taxon>Desulfosporosinus</taxon>
    </lineage>
</organism>
<proteinExistence type="predicted"/>
<dbReference type="Gene3D" id="1.10.8.60">
    <property type="match status" value="1"/>
</dbReference>
<dbReference type="FunFam" id="3.40.50.300:FF:000006">
    <property type="entry name" value="DNA-binding transcriptional regulator NtrC"/>
    <property type="match status" value="1"/>
</dbReference>
<reference evidence="8 9" key="1">
    <citation type="submission" date="2016-09" db="EMBL/GenBank/DDBJ databases">
        <title>Complete genome of Desulfosporosinus sp. OL.</title>
        <authorList>
            <person name="Mardanov A."/>
            <person name="Beletsky A."/>
            <person name="Panova A."/>
            <person name="Karnachuk O."/>
            <person name="Ravin N."/>
        </authorList>
    </citation>
    <scope>NUCLEOTIDE SEQUENCE [LARGE SCALE GENOMIC DNA]</scope>
    <source>
        <strain evidence="8 9">OL</strain>
    </source>
</reference>
<evidence type="ECO:0000256" key="5">
    <source>
        <dbReference type="ARBA" id="ARBA00023163"/>
    </source>
</evidence>
<dbReference type="PROSITE" id="PS50045">
    <property type="entry name" value="SIGMA54_INTERACT_4"/>
    <property type="match status" value="1"/>
</dbReference>
<dbReference type="SMART" id="SM00382">
    <property type="entry name" value="AAA"/>
    <property type="match status" value="1"/>
</dbReference>
<dbReference type="SMART" id="SM00091">
    <property type="entry name" value="PAS"/>
    <property type="match status" value="1"/>
</dbReference>
<dbReference type="SUPFAM" id="SSF46689">
    <property type="entry name" value="Homeodomain-like"/>
    <property type="match status" value="1"/>
</dbReference>
<dbReference type="PROSITE" id="PS50112">
    <property type="entry name" value="PAS"/>
    <property type="match status" value="1"/>
</dbReference>
<dbReference type="AlphaFoldDB" id="A0A1Q8QKV6"/>
<dbReference type="InterPro" id="IPR027417">
    <property type="entry name" value="P-loop_NTPase"/>
</dbReference>
<dbReference type="InterPro" id="IPR025944">
    <property type="entry name" value="Sigma_54_int_dom_CS"/>
</dbReference>
<dbReference type="EMBL" id="MLBF01000050">
    <property type="protein sequence ID" value="OLN27888.1"/>
    <property type="molecule type" value="Genomic_DNA"/>
</dbReference>
<dbReference type="Pfam" id="PF00989">
    <property type="entry name" value="PAS"/>
    <property type="match status" value="1"/>
</dbReference>
<dbReference type="CDD" id="cd00009">
    <property type="entry name" value="AAA"/>
    <property type="match status" value="1"/>
</dbReference>
<dbReference type="GO" id="GO:0006355">
    <property type="term" value="P:regulation of DNA-templated transcription"/>
    <property type="evidence" value="ECO:0007669"/>
    <property type="project" value="InterPro"/>
</dbReference>
<evidence type="ECO:0000256" key="4">
    <source>
        <dbReference type="ARBA" id="ARBA00023125"/>
    </source>
</evidence>
<dbReference type="PANTHER" id="PTHR32071:SF57">
    <property type="entry name" value="C4-DICARBOXYLATE TRANSPORT TRANSCRIPTIONAL REGULATORY PROTEIN DCTD"/>
    <property type="match status" value="1"/>
</dbReference>
<dbReference type="Proteomes" id="UP000186102">
    <property type="component" value="Unassembled WGS sequence"/>
</dbReference>
<dbReference type="PANTHER" id="PTHR32071">
    <property type="entry name" value="TRANSCRIPTIONAL REGULATORY PROTEIN"/>
    <property type="match status" value="1"/>
</dbReference>
<dbReference type="PRINTS" id="PR01590">
    <property type="entry name" value="HTHFIS"/>
</dbReference>
<dbReference type="InterPro" id="IPR003593">
    <property type="entry name" value="AAA+_ATPase"/>
</dbReference>
<evidence type="ECO:0000256" key="1">
    <source>
        <dbReference type="ARBA" id="ARBA00022741"/>
    </source>
</evidence>
<dbReference type="GO" id="GO:0005524">
    <property type="term" value="F:ATP binding"/>
    <property type="evidence" value="ECO:0007669"/>
    <property type="project" value="UniProtKB-KW"/>
</dbReference>